<evidence type="ECO:0000313" key="1">
    <source>
        <dbReference type="EMBL" id="KAB0286946.1"/>
    </source>
</evidence>
<reference evidence="1 2" key="1">
    <citation type="submission" date="2019-09" db="EMBL/GenBank/DDBJ databases">
        <title>Whole genome sequence of Vibrio fortis.</title>
        <authorList>
            <person name="Das S.K."/>
        </authorList>
    </citation>
    <scope>NUCLEOTIDE SEQUENCE [LARGE SCALE GENOMIC DNA]</scope>
    <source>
        <strain evidence="1 2">AN60</strain>
    </source>
</reference>
<dbReference type="Pfam" id="PF10734">
    <property type="entry name" value="DUF2523"/>
    <property type="match status" value="1"/>
</dbReference>
<proteinExistence type="predicted"/>
<dbReference type="InterPro" id="IPR019670">
    <property type="entry name" value="DUF2523"/>
</dbReference>
<protein>
    <submittedName>
        <fullName evidence="1">DUF2523 domain-containing protein</fullName>
    </submittedName>
</protein>
<evidence type="ECO:0000313" key="2">
    <source>
        <dbReference type="Proteomes" id="UP000326789"/>
    </source>
</evidence>
<organism evidence="1 2">
    <name type="scientific">Vibrio fortis</name>
    <dbReference type="NCBI Taxonomy" id="212667"/>
    <lineage>
        <taxon>Bacteria</taxon>
        <taxon>Pseudomonadati</taxon>
        <taxon>Pseudomonadota</taxon>
        <taxon>Gammaproteobacteria</taxon>
        <taxon>Vibrionales</taxon>
        <taxon>Vibrionaceae</taxon>
        <taxon>Vibrio</taxon>
    </lineage>
</organism>
<name>A0A5N3QXM2_9VIBR</name>
<dbReference type="RefSeq" id="WP_150872383.1">
    <property type="nucleotide sequence ID" value="NZ_VWSE01000008.1"/>
</dbReference>
<dbReference type="Proteomes" id="UP000326789">
    <property type="component" value="Unassembled WGS sequence"/>
</dbReference>
<sequence>METIYAFFEWLSLQFSYVVDFFKAVPQMTMDLLSYIQLFVIKLKLQAELEFIKLSYNSAKILLEELGFNDILAATFNAMPDEIRFYAFKFGIPQGLSILANFFTTAFVMRMSR</sequence>
<dbReference type="AlphaFoldDB" id="A0A5N3QXM2"/>
<dbReference type="EMBL" id="VWSE01000008">
    <property type="protein sequence ID" value="KAB0286946.1"/>
    <property type="molecule type" value="Genomic_DNA"/>
</dbReference>
<comment type="caution">
    <text evidence="1">The sequence shown here is derived from an EMBL/GenBank/DDBJ whole genome shotgun (WGS) entry which is preliminary data.</text>
</comment>
<accession>A0A5N3QXM2</accession>
<gene>
    <name evidence="1" type="ORF">F2P58_20145</name>
</gene>